<organism evidence="1">
    <name type="scientific">Octopus bimaculoides</name>
    <name type="common">California two-spotted octopus</name>
    <dbReference type="NCBI Taxonomy" id="37653"/>
    <lineage>
        <taxon>Eukaryota</taxon>
        <taxon>Metazoa</taxon>
        <taxon>Spiralia</taxon>
        <taxon>Lophotrochozoa</taxon>
        <taxon>Mollusca</taxon>
        <taxon>Cephalopoda</taxon>
        <taxon>Coleoidea</taxon>
        <taxon>Octopodiformes</taxon>
        <taxon>Octopoda</taxon>
        <taxon>Incirrata</taxon>
        <taxon>Octopodidae</taxon>
        <taxon>Octopus</taxon>
    </lineage>
</organism>
<reference evidence="1" key="1">
    <citation type="submission" date="2015-07" db="EMBL/GenBank/DDBJ databases">
        <title>MeaNS - Measles Nucleotide Surveillance Program.</title>
        <authorList>
            <person name="Tran T."/>
            <person name="Druce J."/>
        </authorList>
    </citation>
    <scope>NUCLEOTIDE SEQUENCE</scope>
    <source>
        <strain evidence="1">UCB-OBI-ISO-001</strain>
        <tissue evidence="1">Gonad</tissue>
    </source>
</reference>
<evidence type="ECO:0000313" key="1">
    <source>
        <dbReference type="EMBL" id="KOF83849.1"/>
    </source>
</evidence>
<proteinExistence type="predicted"/>
<accession>A0A0L8H451</accession>
<dbReference type="EMBL" id="KQ419355">
    <property type="protein sequence ID" value="KOF83849.1"/>
    <property type="molecule type" value="Genomic_DNA"/>
</dbReference>
<protein>
    <submittedName>
        <fullName evidence="1">Uncharacterized protein</fullName>
    </submittedName>
</protein>
<name>A0A0L8H451_OCTBM</name>
<dbReference type="AlphaFoldDB" id="A0A0L8H451"/>
<gene>
    <name evidence="1" type="ORF">OCBIM_22023136mg</name>
</gene>
<sequence>MGYSKYSAQYHRFANALMQYQAVALMASDLN</sequence>